<dbReference type="AlphaFoldDB" id="A0A9D2SAC6"/>
<dbReference type="EMBL" id="DWXO01000055">
    <property type="protein sequence ID" value="HJB80433.1"/>
    <property type="molecule type" value="Genomic_DNA"/>
</dbReference>
<evidence type="ECO:0000313" key="2">
    <source>
        <dbReference type="EMBL" id="HJB80433.1"/>
    </source>
</evidence>
<reference evidence="2" key="1">
    <citation type="journal article" date="2021" name="PeerJ">
        <title>Extensive microbial diversity within the chicken gut microbiome revealed by metagenomics and culture.</title>
        <authorList>
            <person name="Gilroy R."/>
            <person name="Ravi A."/>
            <person name="Getino M."/>
            <person name="Pursley I."/>
            <person name="Horton D.L."/>
            <person name="Alikhan N.F."/>
            <person name="Baker D."/>
            <person name="Gharbi K."/>
            <person name="Hall N."/>
            <person name="Watson M."/>
            <person name="Adriaenssens E.M."/>
            <person name="Foster-Nyarko E."/>
            <person name="Jarju S."/>
            <person name="Secka A."/>
            <person name="Antonio M."/>
            <person name="Oren A."/>
            <person name="Chaudhuri R.R."/>
            <person name="La Ragione R."/>
            <person name="Hildebrand F."/>
            <person name="Pallen M.J."/>
        </authorList>
    </citation>
    <scope>NUCLEOTIDE SEQUENCE</scope>
    <source>
        <strain evidence="2">CHK192-8294</strain>
    </source>
</reference>
<gene>
    <name evidence="2" type="ORF">H9712_05570</name>
</gene>
<dbReference type="Proteomes" id="UP000823921">
    <property type="component" value="Unassembled WGS sequence"/>
</dbReference>
<accession>A0A9D2SAC6</accession>
<reference evidence="2" key="2">
    <citation type="submission" date="2021-04" db="EMBL/GenBank/DDBJ databases">
        <authorList>
            <person name="Gilroy R."/>
        </authorList>
    </citation>
    <scope>NUCLEOTIDE SEQUENCE</scope>
    <source>
        <strain evidence="2">CHK192-8294</strain>
    </source>
</reference>
<keyword evidence="1" id="KW-0812">Transmembrane</keyword>
<comment type="caution">
    <text evidence="2">The sequence shown here is derived from an EMBL/GenBank/DDBJ whole genome shotgun (WGS) entry which is preliminary data.</text>
</comment>
<evidence type="ECO:0000256" key="1">
    <source>
        <dbReference type="SAM" id="Phobius"/>
    </source>
</evidence>
<name>A0A9D2SAC6_9FIRM</name>
<keyword evidence="1" id="KW-1133">Transmembrane helix</keyword>
<evidence type="ECO:0000313" key="3">
    <source>
        <dbReference type="Proteomes" id="UP000823921"/>
    </source>
</evidence>
<sequence>MERRNRNILVVLIGIVITVAMLSSFGLGLFAPDTAKIQLPTPAASQSQKPVGEEEYVQVEITTETVQYVVEHTLARPESYGRSVTVEDFWGDGQSGVTHATVWVDGGWTHTTAALPGGSVRHSIVGDGQFWLWYEGNSRVLTGSAEENSDDLEGQRIPTYEDVLKLKQSDIADAGYEDKEGVACIFVETVPDSNGYVERYWISTDSGLLACAETTLEGQLIYRMSAFSVDRPVPENASFTLPDGTVLHDPG</sequence>
<keyword evidence="1" id="KW-0472">Membrane</keyword>
<protein>
    <submittedName>
        <fullName evidence="2">Uncharacterized protein</fullName>
    </submittedName>
</protein>
<organism evidence="2 3">
    <name type="scientific">Candidatus Flavonifractor intestinigallinarum</name>
    <dbReference type="NCBI Taxonomy" id="2838586"/>
    <lineage>
        <taxon>Bacteria</taxon>
        <taxon>Bacillati</taxon>
        <taxon>Bacillota</taxon>
        <taxon>Clostridia</taxon>
        <taxon>Eubacteriales</taxon>
        <taxon>Oscillospiraceae</taxon>
        <taxon>Flavonifractor</taxon>
    </lineage>
</organism>
<proteinExistence type="predicted"/>
<feature type="transmembrane region" description="Helical" evidence="1">
    <location>
        <begin position="7"/>
        <end position="31"/>
    </location>
</feature>